<name>C6A3F3_THESM</name>
<gene>
    <name evidence="1" type="ordered locus">TSIB_1094</name>
</gene>
<organism evidence="1 2">
    <name type="scientific">Thermococcus sibiricus (strain DSM 12597 / MM 739)</name>
    <dbReference type="NCBI Taxonomy" id="604354"/>
    <lineage>
        <taxon>Archaea</taxon>
        <taxon>Methanobacteriati</taxon>
        <taxon>Methanobacteriota</taxon>
        <taxon>Thermococci</taxon>
        <taxon>Thermococcales</taxon>
        <taxon>Thermococcaceae</taxon>
        <taxon>Thermococcus</taxon>
    </lineage>
</organism>
<proteinExistence type="predicted"/>
<dbReference type="Pfam" id="PF19769">
    <property type="entry name" value="CPxCG_zf"/>
    <property type="match status" value="1"/>
</dbReference>
<dbReference type="PIRSF" id="PIRSF015877">
    <property type="entry name" value="UCP015877"/>
    <property type="match status" value="1"/>
</dbReference>
<accession>C6A3F3</accession>
<keyword evidence="2" id="KW-1185">Reference proteome</keyword>
<dbReference type="eggNOG" id="arCOG02680">
    <property type="taxonomic scope" value="Archaea"/>
</dbReference>
<evidence type="ECO:0000313" key="1">
    <source>
        <dbReference type="EMBL" id="ACS90148.1"/>
    </source>
</evidence>
<evidence type="ECO:0000313" key="2">
    <source>
        <dbReference type="Proteomes" id="UP000009079"/>
    </source>
</evidence>
<dbReference type="PANTHER" id="PTHR42195:SF1">
    <property type="entry name" value="ZINC FINGER PROTEIN"/>
    <property type="match status" value="1"/>
</dbReference>
<dbReference type="InterPro" id="IPR016190">
    <property type="entry name" value="Transl_init_fac_IF2/IF5_Zn-bd"/>
</dbReference>
<dbReference type="Proteomes" id="UP000009079">
    <property type="component" value="Chromosome"/>
</dbReference>
<dbReference type="GO" id="GO:0003743">
    <property type="term" value="F:translation initiation factor activity"/>
    <property type="evidence" value="ECO:0007669"/>
    <property type="project" value="InterPro"/>
</dbReference>
<protein>
    <submittedName>
        <fullName evidence="1">Archaea-specific Zn-finger-containing protein</fullName>
    </submittedName>
</protein>
<dbReference type="EMBL" id="CP001463">
    <property type="protein sequence ID" value="ACS90148.1"/>
    <property type="molecule type" value="Genomic_DNA"/>
</dbReference>
<dbReference type="InterPro" id="IPR012041">
    <property type="entry name" value="Znf_CPxCG-like"/>
</dbReference>
<sequence>MKLYKVNILAQRSEVKEMEEYFVCPECKSEDVEIIKERGRDLTLRCAECGHVWQIIVGKMIQVPIIVSKHEKSFKKTVELPVDEEIRVGDIVELEDDEVRISSIELEDNKRVEKAEIKDVKVLWGESLAYPKVIGVSIYLPKGITQSFKVKVDREEEFAIGEVLEVGGYTFKIDKIKIEGKMLKDGRAKADEIVRIIGRPIRGRASRNLEIYRGYGKN</sequence>
<dbReference type="KEGG" id="tsi:TSIB_1094"/>
<dbReference type="SUPFAM" id="SSF75689">
    <property type="entry name" value="Zinc-binding domain of translation initiation factor 2 beta"/>
    <property type="match status" value="1"/>
</dbReference>
<dbReference type="STRING" id="604354.TSIB_1094"/>
<reference evidence="1 2" key="1">
    <citation type="journal article" date="2009" name="Appl. Environ. Microbiol.">
        <title>Metabolic versatility and indigenous origin of the archaeon Thermococcus sibiricus, isolated from a siberian oil reservoir, as revealed by genome analysis.</title>
        <authorList>
            <person name="Mardanov A.V."/>
            <person name="Ravin N.V."/>
            <person name="Svetlitchnyi V.A."/>
            <person name="Beletsky A.V."/>
            <person name="Miroshnichenko M.L."/>
            <person name="Bonch-Osmolovskaya E.A."/>
            <person name="Skryabin K.G."/>
        </authorList>
    </citation>
    <scope>NUCLEOTIDE SEQUENCE [LARGE SCALE GENOMIC DNA]</scope>
    <source>
        <strain evidence="2">DSM 12597 / MM 739</strain>
    </source>
</reference>
<dbReference type="PANTHER" id="PTHR42195">
    <property type="entry name" value="UCP015877 FAMILY PROTEIN"/>
    <property type="match status" value="1"/>
</dbReference>
<dbReference type="AlphaFoldDB" id="C6A3F3"/>
<dbReference type="HOGENOM" id="CLU_110112_1_0_2"/>